<dbReference type="SMART" id="SM00267">
    <property type="entry name" value="GGDEF"/>
    <property type="match status" value="1"/>
</dbReference>
<dbReference type="InterPro" id="IPR029787">
    <property type="entry name" value="Nucleotide_cyclase"/>
</dbReference>
<keyword evidence="5" id="KW-0548">Nucleotidyltransferase</keyword>
<evidence type="ECO:0000259" key="4">
    <source>
        <dbReference type="PROSITE" id="PS51832"/>
    </source>
</evidence>
<reference evidence="5" key="1">
    <citation type="journal article" date="2021" name="PeerJ">
        <title>Extensive microbial diversity within the chicken gut microbiome revealed by metagenomics and culture.</title>
        <authorList>
            <person name="Gilroy R."/>
            <person name="Ravi A."/>
            <person name="Getino M."/>
            <person name="Pursley I."/>
            <person name="Horton D.L."/>
            <person name="Alikhan N.F."/>
            <person name="Baker D."/>
            <person name="Gharbi K."/>
            <person name="Hall N."/>
            <person name="Watson M."/>
            <person name="Adriaenssens E.M."/>
            <person name="Foster-Nyarko E."/>
            <person name="Jarju S."/>
            <person name="Secka A."/>
            <person name="Antonio M."/>
            <person name="Oren A."/>
            <person name="Chaudhuri R.R."/>
            <person name="La Ragione R."/>
            <person name="Hildebrand F."/>
            <person name="Pallen M.J."/>
        </authorList>
    </citation>
    <scope>NUCLEOTIDE SEQUENCE</scope>
    <source>
        <strain evidence="5">ChiGjej4B4-12881</strain>
    </source>
</reference>
<dbReference type="SMART" id="SM00471">
    <property type="entry name" value="HDc"/>
    <property type="match status" value="1"/>
</dbReference>
<feature type="transmembrane region" description="Helical" evidence="1">
    <location>
        <begin position="261"/>
        <end position="279"/>
    </location>
</feature>
<dbReference type="NCBIfam" id="TIGR00277">
    <property type="entry name" value="HDIG"/>
    <property type="match status" value="1"/>
</dbReference>
<dbReference type="InterPro" id="IPR003018">
    <property type="entry name" value="GAF"/>
</dbReference>
<dbReference type="AlphaFoldDB" id="A0A9D1W309"/>
<dbReference type="Gene3D" id="3.30.450.40">
    <property type="match status" value="1"/>
</dbReference>
<evidence type="ECO:0000313" key="5">
    <source>
        <dbReference type="EMBL" id="HIX51357.1"/>
    </source>
</evidence>
<reference evidence="5" key="2">
    <citation type="submission" date="2021-04" db="EMBL/GenBank/DDBJ databases">
        <authorList>
            <person name="Gilroy R."/>
        </authorList>
    </citation>
    <scope>NUCLEOTIDE SEQUENCE</scope>
    <source>
        <strain evidence="5">ChiGjej4B4-12881</strain>
    </source>
</reference>
<feature type="transmembrane region" description="Helical" evidence="1">
    <location>
        <begin position="133"/>
        <end position="155"/>
    </location>
</feature>
<feature type="transmembrane region" description="Helical" evidence="1">
    <location>
        <begin position="61"/>
        <end position="81"/>
    </location>
</feature>
<keyword evidence="1" id="KW-0812">Transmembrane</keyword>
<evidence type="ECO:0000259" key="3">
    <source>
        <dbReference type="PROSITE" id="PS51831"/>
    </source>
</evidence>
<dbReference type="SUPFAM" id="SSF55073">
    <property type="entry name" value="Nucleotide cyclase"/>
    <property type="match status" value="1"/>
</dbReference>
<dbReference type="InterPro" id="IPR006675">
    <property type="entry name" value="HDIG_dom"/>
</dbReference>
<keyword evidence="1" id="KW-0472">Membrane</keyword>
<protein>
    <submittedName>
        <fullName evidence="5">Diguanylate cyclase</fullName>
        <ecNumber evidence="5">2.7.7.65</ecNumber>
    </submittedName>
</protein>
<dbReference type="GO" id="GO:0052621">
    <property type="term" value="F:diguanylate cyclase activity"/>
    <property type="evidence" value="ECO:0007669"/>
    <property type="project" value="UniProtKB-EC"/>
</dbReference>
<dbReference type="SUPFAM" id="SSF109604">
    <property type="entry name" value="HD-domain/PDEase-like"/>
    <property type="match status" value="1"/>
</dbReference>
<dbReference type="InterPro" id="IPR006674">
    <property type="entry name" value="HD_domain"/>
</dbReference>
<dbReference type="SMART" id="SM00065">
    <property type="entry name" value="GAF"/>
    <property type="match status" value="1"/>
</dbReference>
<dbReference type="Pfam" id="PF13487">
    <property type="entry name" value="HD_5"/>
    <property type="match status" value="1"/>
</dbReference>
<dbReference type="CDD" id="cd00077">
    <property type="entry name" value="HDc"/>
    <property type="match status" value="1"/>
</dbReference>
<feature type="transmembrane region" description="Helical" evidence="1">
    <location>
        <begin position="93"/>
        <end position="113"/>
    </location>
</feature>
<dbReference type="SUPFAM" id="SSF55781">
    <property type="entry name" value="GAF domain-like"/>
    <property type="match status" value="1"/>
</dbReference>
<feature type="domain" description="HD-GYP" evidence="4">
    <location>
        <begin position="647"/>
        <end position="842"/>
    </location>
</feature>
<dbReference type="CDD" id="cd01949">
    <property type="entry name" value="GGDEF"/>
    <property type="match status" value="1"/>
</dbReference>
<dbReference type="Proteomes" id="UP000886780">
    <property type="component" value="Unassembled WGS sequence"/>
</dbReference>
<dbReference type="Gene3D" id="3.30.70.270">
    <property type="match status" value="1"/>
</dbReference>
<evidence type="ECO:0000313" key="6">
    <source>
        <dbReference type="Proteomes" id="UP000886780"/>
    </source>
</evidence>
<dbReference type="PROSITE" id="PS50887">
    <property type="entry name" value="GGDEF"/>
    <property type="match status" value="1"/>
</dbReference>
<organism evidence="5 6">
    <name type="scientific">Candidatus Lachnoclostridium stercoripullorum</name>
    <dbReference type="NCBI Taxonomy" id="2838635"/>
    <lineage>
        <taxon>Bacteria</taxon>
        <taxon>Bacillati</taxon>
        <taxon>Bacillota</taxon>
        <taxon>Clostridia</taxon>
        <taxon>Lachnospirales</taxon>
        <taxon>Lachnospiraceae</taxon>
    </lineage>
</organism>
<proteinExistence type="predicted"/>
<feature type="transmembrane region" description="Helical" evidence="1">
    <location>
        <begin position="224"/>
        <end position="241"/>
    </location>
</feature>
<accession>A0A9D1W309</accession>
<comment type="caution">
    <text evidence="5">The sequence shown here is derived from an EMBL/GenBank/DDBJ whole genome shotgun (WGS) entry which is preliminary data.</text>
</comment>
<feature type="domain" description="HD" evidence="3">
    <location>
        <begin position="669"/>
        <end position="791"/>
    </location>
</feature>
<dbReference type="PROSITE" id="PS51832">
    <property type="entry name" value="HD_GYP"/>
    <property type="match status" value="1"/>
</dbReference>
<dbReference type="EC" id="2.7.7.65" evidence="5"/>
<evidence type="ECO:0000259" key="2">
    <source>
        <dbReference type="PROSITE" id="PS50887"/>
    </source>
</evidence>
<dbReference type="InterPro" id="IPR037522">
    <property type="entry name" value="HD_GYP_dom"/>
</dbReference>
<feature type="transmembrane region" description="Helical" evidence="1">
    <location>
        <begin position="167"/>
        <end position="189"/>
    </location>
</feature>
<name>A0A9D1W309_9FIRM</name>
<dbReference type="InterPro" id="IPR029016">
    <property type="entry name" value="GAF-like_dom_sf"/>
</dbReference>
<dbReference type="PANTHER" id="PTHR43155:SF2">
    <property type="entry name" value="CYCLIC DI-GMP PHOSPHODIESTERASE PA4108"/>
    <property type="match status" value="1"/>
</dbReference>
<feature type="domain" description="GGDEF" evidence="2">
    <location>
        <begin position="493"/>
        <end position="629"/>
    </location>
</feature>
<feature type="transmembrane region" description="Helical" evidence="1">
    <location>
        <begin position="30"/>
        <end position="49"/>
    </location>
</feature>
<evidence type="ECO:0000256" key="1">
    <source>
        <dbReference type="SAM" id="Phobius"/>
    </source>
</evidence>
<dbReference type="PANTHER" id="PTHR43155">
    <property type="entry name" value="CYCLIC DI-GMP PHOSPHODIESTERASE PA4108-RELATED"/>
    <property type="match status" value="1"/>
</dbReference>
<dbReference type="EMBL" id="DXEU01000020">
    <property type="protein sequence ID" value="HIX51357.1"/>
    <property type="molecule type" value="Genomic_DNA"/>
</dbReference>
<gene>
    <name evidence="5" type="ORF">IAA28_00965</name>
</gene>
<dbReference type="Pfam" id="PF00990">
    <property type="entry name" value="GGDEF"/>
    <property type="match status" value="1"/>
</dbReference>
<dbReference type="InterPro" id="IPR003607">
    <property type="entry name" value="HD/PDEase_dom"/>
</dbReference>
<dbReference type="NCBIfam" id="TIGR00254">
    <property type="entry name" value="GGDEF"/>
    <property type="match status" value="1"/>
</dbReference>
<dbReference type="InterPro" id="IPR000160">
    <property type="entry name" value="GGDEF_dom"/>
</dbReference>
<feature type="transmembrane region" description="Helical" evidence="1">
    <location>
        <begin position="6"/>
        <end position="23"/>
    </location>
</feature>
<dbReference type="PROSITE" id="PS51831">
    <property type="entry name" value="HD"/>
    <property type="match status" value="1"/>
</dbReference>
<keyword evidence="1" id="KW-1133">Transmembrane helix</keyword>
<dbReference type="Pfam" id="PF01590">
    <property type="entry name" value="GAF"/>
    <property type="match status" value="1"/>
</dbReference>
<sequence>MSSYVFISLAALYCYLFFLVIFLPAKKNKLIVHFMLVLITMILWTGGSLLMRIQMPPSYRFWYHVSLTGIWMLPYAYLCFIREFCRISRKDGCRVWGILLAAGTAVNWLTEWFLPAPQIVISGTGVSFVYHMGWQVCIMYGLCLGAVVHMFVMVFKAGKRDPERAKKLSAVLFGIVVLLVGNVGISVFNNFPVDILAGLFNAFIMFYSLYSLRMFTLTTIGSKASCYVLAIGITIMAFYNFAQSLNEAIQRRVPSLNSVSVMVVVVLTSIATWIIYLIMKMLFDRIFIGDESSRTEQLSRYASEVSSSLRMQEIFEAMLSMLSRTLNVKRAYICVGDEEGRYPMIYSSSPLDDRSFSMSTDHPLVEILRRDGECLLLRDFKRTVEYKSLWEEEKLALDAMKVECFMPLKDGEDLVGVVFLGAKESRRGKRERFTNEDLSLLRSIQSVSSIAVKNSRMYEKTYREACTDRLTGLLNKEYFLKRVEECFERCKNTSLALIFLSLDDFKLYNQLYGEKEGDEALRRVARIVSGTVGESGYTARYSGKEFAVVLPDYDIFSARGLTENISVQINNINRQREEADTFRKALTVSCGICAIPYAATSVNEMLINAELAVYQVKKEGKNGIIVYSDQFVSEKTGAQDTERHKSKYQEYAPTIYALTAAIDAKDHYTFQHSKNVANYGEALAREAGGSEDFQEIVKEAGLLHDIGKIGIPENILNKNGKLTAEEYEVMKNHVAASVEIIRHLPMMDYVIPAVIGHHERYDGKGYPRRIAGNDIPLAARILCIVDSFDAMVSKRCYKHRIPLEEALRELERGAGTQFDPELAAMFCRMVREGRITLADEESPGI</sequence>
<keyword evidence="5" id="KW-0808">Transferase</keyword>
<dbReference type="InterPro" id="IPR043128">
    <property type="entry name" value="Rev_trsase/Diguanyl_cyclase"/>
</dbReference>
<dbReference type="Gene3D" id="1.10.3210.10">
    <property type="entry name" value="Hypothetical protein af1432"/>
    <property type="match status" value="1"/>
</dbReference>